<keyword evidence="10" id="KW-1185">Reference proteome</keyword>
<evidence type="ECO:0000256" key="3">
    <source>
        <dbReference type="ARBA" id="ARBA00022475"/>
    </source>
</evidence>
<feature type="transmembrane region" description="Helical" evidence="7">
    <location>
        <begin position="131"/>
        <end position="150"/>
    </location>
</feature>
<dbReference type="PROSITE" id="PS50928">
    <property type="entry name" value="ABC_TM1"/>
    <property type="match status" value="1"/>
</dbReference>
<dbReference type="GO" id="GO:0055085">
    <property type="term" value="P:transmembrane transport"/>
    <property type="evidence" value="ECO:0007669"/>
    <property type="project" value="InterPro"/>
</dbReference>
<dbReference type="PANTHER" id="PTHR30151:SF0">
    <property type="entry name" value="ABC TRANSPORTER PERMEASE PROTEIN MJ0413-RELATED"/>
    <property type="match status" value="1"/>
</dbReference>
<dbReference type="RefSeq" id="WP_184809202.1">
    <property type="nucleotide sequence ID" value="NZ_JACHJQ010000001.1"/>
</dbReference>
<keyword evidence="5 7" id="KW-1133">Transmembrane helix</keyword>
<keyword evidence="2 7" id="KW-0813">Transport</keyword>
<dbReference type="SUPFAM" id="SSF161098">
    <property type="entry name" value="MetI-like"/>
    <property type="match status" value="1"/>
</dbReference>
<evidence type="ECO:0000256" key="7">
    <source>
        <dbReference type="RuleBase" id="RU363032"/>
    </source>
</evidence>
<feature type="transmembrane region" description="Helical" evidence="7">
    <location>
        <begin position="73"/>
        <end position="91"/>
    </location>
</feature>
<evidence type="ECO:0000259" key="8">
    <source>
        <dbReference type="PROSITE" id="PS50928"/>
    </source>
</evidence>
<feature type="transmembrane region" description="Helical" evidence="7">
    <location>
        <begin position="103"/>
        <end position="125"/>
    </location>
</feature>
<dbReference type="InterPro" id="IPR000515">
    <property type="entry name" value="MetI-like"/>
</dbReference>
<evidence type="ECO:0000256" key="5">
    <source>
        <dbReference type="ARBA" id="ARBA00022989"/>
    </source>
</evidence>
<dbReference type="AlphaFoldDB" id="A0A7W7Q152"/>
<keyword evidence="3" id="KW-1003">Cell membrane</keyword>
<dbReference type="GO" id="GO:0005886">
    <property type="term" value="C:plasma membrane"/>
    <property type="evidence" value="ECO:0007669"/>
    <property type="project" value="UniProtKB-SubCell"/>
</dbReference>
<protein>
    <submittedName>
        <fullName evidence="9">ABC-type nitrate/sulfonate/bicarbonate transport system permease component</fullName>
    </submittedName>
</protein>
<comment type="caution">
    <text evidence="9">The sequence shown here is derived from an EMBL/GenBank/DDBJ whole genome shotgun (WGS) entry which is preliminary data.</text>
</comment>
<evidence type="ECO:0000256" key="4">
    <source>
        <dbReference type="ARBA" id="ARBA00022692"/>
    </source>
</evidence>
<dbReference type="Proteomes" id="UP000520767">
    <property type="component" value="Unassembled WGS sequence"/>
</dbReference>
<reference evidence="9 10" key="1">
    <citation type="submission" date="2020-08" db="EMBL/GenBank/DDBJ databases">
        <title>Genomic Encyclopedia of Type Strains, Phase III (KMG-III): the genomes of soil and plant-associated and newly described type strains.</title>
        <authorList>
            <person name="Whitman W."/>
        </authorList>
    </citation>
    <scope>NUCLEOTIDE SEQUENCE [LARGE SCALE GENOMIC DNA]</scope>
    <source>
        <strain evidence="9 10">CECT 8960</strain>
    </source>
</reference>
<dbReference type="Pfam" id="PF00528">
    <property type="entry name" value="BPD_transp_1"/>
    <property type="match status" value="1"/>
</dbReference>
<dbReference type="EMBL" id="JACHJQ010000001">
    <property type="protein sequence ID" value="MBB4905050.1"/>
    <property type="molecule type" value="Genomic_DNA"/>
</dbReference>
<dbReference type="CDD" id="cd06261">
    <property type="entry name" value="TM_PBP2"/>
    <property type="match status" value="1"/>
</dbReference>
<comment type="subcellular location">
    <subcellularLocation>
        <location evidence="1 7">Cell membrane</location>
        <topology evidence="1 7">Multi-pass membrane protein</topology>
    </subcellularLocation>
</comment>
<evidence type="ECO:0000256" key="1">
    <source>
        <dbReference type="ARBA" id="ARBA00004651"/>
    </source>
</evidence>
<evidence type="ECO:0000313" key="10">
    <source>
        <dbReference type="Proteomes" id="UP000520767"/>
    </source>
</evidence>
<dbReference type="Gene3D" id="1.10.3720.10">
    <property type="entry name" value="MetI-like"/>
    <property type="match status" value="1"/>
</dbReference>
<feature type="transmembrane region" description="Helical" evidence="7">
    <location>
        <begin position="171"/>
        <end position="201"/>
    </location>
</feature>
<dbReference type="PANTHER" id="PTHR30151">
    <property type="entry name" value="ALKANE SULFONATE ABC TRANSPORTER-RELATED, MEMBRANE SUBUNIT"/>
    <property type="match status" value="1"/>
</dbReference>
<keyword evidence="6 7" id="KW-0472">Membrane</keyword>
<evidence type="ECO:0000313" key="9">
    <source>
        <dbReference type="EMBL" id="MBB4905050.1"/>
    </source>
</evidence>
<proteinExistence type="inferred from homology"/>
<evidence type="ECO:0000256" key="6">
    <source>
        <dbReference type="ARBA" id="ARBA00023136"/>
    </source>
</evidence>
<feature type="domain" description="ABC transmembrane type-1" evidence="8">
    <location>
        <begin position="65"/>
        <end position="249"/>
    </location>
</feature>
<accession>A0A7W7Q152</accession>
<name>A0A7W7Q152_9PSEU</name>
<organism evidence="9 10">
    <name type="scientific">Actinophytocola algeriensis</name>
    <dbReference type="NCBI Taxonomy" id="1768010"/>
    <lineage>
        <taxon>Bacteria</taxon>
        <taxon>Bacillati</taxon>
        <taxon>Actinomycetota</taxon>
        <taxon>Actinomycetes</taxon>
        <taxon>Pseudonocardiales</taxon>
        <taxon>Pseudonocardiaceae</taxon>
    </lineage>
</organism>
<comment type="similarity">
    <text evidence="7">Belongs to the binding-protein-dependent transport system permease family.</text>
</comment>
<gene>
    <name evidence="9" type="ORF">FHR82_001260</name>
</gene>
<feature type="transmembrane region" description="Helical" evidence="7">
    <location>
        <begin position="227"/>
        <end position="248"/>
    </location>
</feature>
<evidence type="ECO:0000256" key="2">
    <source>
        <dbReference type="ARBA" id="ARBA00022448"/>
    </source>
</evidence>
<dbReference type="InterPro" id="IPR035906">
    <property type="entry name" value="MetI-like_sf"/>
</dbReference>
<keyword evidence="4 7" id="KW-0812">Transmembrane</keyword>
<sequence length="273" mass="29614">MSRVMGLAQRWIVFAVAVVVWQLLTASAQNVYFPTPWQIAHHAWNLWFVTEDGGFGLTAAVTDDILPSLARVVGGWALAAAMGVVLGTALGRSRTGMQYVGPLFAFFRSLPSPALLPVFIVLIGLNDDMKIALIVFGCIWPILMNTVDGVRSVDTVKTDTARAFRASRVQWVAMVVMPAALPKIFAGLRLSLAIAVILMVVSEMVGDTVGIGANLVEAQSQFDFLTMWAWIMLLGIIGYVLNLAMLAVERRALRWQPTRSAVANARRTAKAGG</sequence>